<evidence type="ECO:0000256" key="6">
    <source>
        <dbReference type="SAM" id="Phobius"/>
    </source>
</evidence>
<comment type="subcellular location">
    <subcellularLocation>
        <location evidence="1">Cell membrane</location>
        <topology evidence="1">Multi-pass membrane protein</topology>
    </subcellularLocation>
</comment>
<dbReference type="GO" id="GO:0006865">
    <property type="term" value="P:amino acid transport"/>
    <property type="evidence" value="ECO:0007669"/>
    <property type="project" value="InterPro"/>
</dbReference>
<protein>
    <submittedName>
        <fullName evidence="7">Threonine/homoserine/homoserine lactone efflux protein</fullName>
    </submittedName>
</protein>
<accession>A0A7W9YFR8</accession>
<keyword evidence="2" id="KW-1003">Cell membrane</keyword>
<dbReference type="Proteomes" id="UP000546642">
    <property type="component" value="Unassembled WGS sequence"/>
</dbReference>
<reference evidence="7 8" key="1">
    <citation type="submission" date="2020-08" db="EMBL/GenBank/DDBJ databases">
        <title>Sequencing the genomes of 1000 actinobacteria strains.</title>
        <authorList>
            <person name="Klenk H.-P."/>
        </authorList>
    </citation>
    <scope>NUCLEOTIDE SEQUENCE [LARGE SCALE GENOMIC DNA]</scope>
    <source>
        <strain evidence="7 8">DSM 46659</strain>
    </source>
</reference>
<name>A0A7W9YFR8_9ACTN</name>
<sequence length="208" mass="20808">MIEALGVGIALGLGAGLSPGPLLSLVVLSSLRDGVAAGSRLAFAPLLTDLPIALLALTLLSTFPPSVAATLSAIGGLVVIGFGVMSLRESRQPAAAAALDGSGPGARRSAPQYLLRGVVVNVLSPHPWIFWIGVGAPLTVSAAQTSLLAAAAFVIGFYGLLVGSKVVLAAVVGTSGRRLSPRAHHMIAVGASVLMIATGVLLLLNALR</sequence>
<feature type="transmembrane region" description="Helical" evidence="6">
    <location>
        <begin position="146"/>
        <end position="174"/>
    </location>
</feature>
<evidence type="ECO:0000256" key="3">
    <source>
        <dbReference type="ARBA" id="ARBA00022692"/>
    </source>
</evidence>
<gene>
    <name evidence="7" type="ORF">HNR23_000731</name>
</gene>
<evidence type="ECO:0000256" key="1">
    <source>
        <dbReference type="ARBA" id="ARBA00004651"/>
    </source>
</evidence>
<keyword evidence="5 6" id="KW-0472">Membrane</keyword>
<dbReference type="InterPro" id="IPR001123">
    <property type="entry name" value="LeuE-type"/>
</dbReference>
<evidence type="ECO:0000313" key="8">
    <source>
        <dbReference type="Proteomes" id="UP000546642"/>
    </source>
</evidence>
<dbReference type="GO" id="GO:0005886">
    <property type="term" value="C:plasma membrane"/>
    <property type="evidence" value="ECO:0007669"/>
    <property type="project" value="UniProtKB-SubCell"/>
</dbReference>
<keyword evidence="4 6" id="KW-1133">Transmembrane helix</keyword>
<feature type="transmembrane region" description="Helical" evidence="6">
    <location>
        <begin position="113"/>
        <end position="134"/>
    </location>
</feature>
<feature type="transmembrane region" description="Helical" evidence="6">
    <location>
        <begin position="41"/>
        <end position="61"/>
    </location>
</feature>
<evidence type="ECO:0000256" key="4">
    <source>
        <dbReference type="ARBA" id="ARBA00022989"/>
    </source>
</evidence>
<evidence type="ECO:0000256" key="5">
    <source>
        <dbReference type="ARBA" id="ARBA00023136"/>
    </source>
</evidence>
<evidence type="ECO:0000256" key="2">
    <source>
        <dbReference type="ARBA" id="ARBA00022475"/>
    </source>
</evidence>
<evidence type="ECO:0000313" key="7">
    <source>
        <dbReference type="EMBL" id="MBB6170671.1"/>
    </source>
</evidence>
<dbReference type="RefSeq" id="WP_184073462.1">
    <property type="nucleotide sequence ID" value="NZ_JACHDS010000001.1"/>
</dbReference>
<dbReference type="Pfam" id="PF01810">
    <property type="entry name" value="LysE"/>
    <property type="match status" value="1"/>
</dbReference>
<comment type="caution">
    <text evidence="7">The sequence shown here is derived from an EMBL/GenBank/DDBJ whole genome shotgun (WGS) entry which is preliminary data.</text>
</comment>
<dbReference type="PANTHER" id="PTHR38825">
    <property type="entry name" value="LYSINE EXPORTER PROTEIN (LYSE/YGGA)"/>
    <property type="match status" value="1"/>
</dbReference>
<keyword evidence="3 6" id="KW-0812">Transmembrane</keyword>
<dbReference type="EMBL" id="JACHDS010000001">
    <property type="protein sequence ID" value="MBB6170671.1"/>
    <property type="molecule type" value="Genomic_DNA"/>
</dbReference>
<organism evidence="7 8">
    <name type="scientific">Nocardiopsis mwathae</name>
    <dbReference type="NCBI Taxonomy" id="1472723"/>
    <lineage>
        <taxon>Bacteria</taxon>
        <taxon>Bacillati</taxon>
        <taxon>Actinomycetota</taxon>
        <taxon>Actinomycetes</taxon>
        <taxon>Streptosporangiales</taxon>
        <taxon>Nocardiopsidaceae</taxon>
        <taxon>Nocardiopsis</taxon>
    </lineage>
</organism>
<feature type="transmembrane region" description="Helical" evidence="6">
    <location>
        <begin position="67"/>
        <end position="87"/>
    </location>
</feature>
<dbReference type="PANTHER" id="PTHR38825:SF2">
    <property type="entry name" value="LYSINE TRANSPORTER LYSE"/>
    <property type="match status" value="1"/>
</dbReference>
<feature type="transmembrane region" description="Helical" evidence="6">
    <location>
        <begin position="186"/>
        <end position="207"/>
    </location>
</feature>
<dbReference type="AlphaFoldDB" id="A0A7W9YFR8"/>
<feature type="transmembrane region" description="Helical" evidence="6">
    <location>
        <begin position="6"/>
        <end position="29"/>
    </location>
</feature>
<proteinExistence type="predicted"/>
<keyword evidence="8" id="KW-1185">Reference proteome</keyword>